<dbReference type="EMBL" id="CP036317">
    <property type="protein sequence ID" value="QDV19530.1"/>
    <property type="molecule type" value="Genomic_DNA"/>
</dbReference>
<dbReference type="EC" id="3.1.6.1" evidence="6"/>
<dbReference type="InterPro" id="IPR017850">
    <property type="entry name" value="Alkaline_phosphatase_core_sf"/>
</dbReference>
<dbReference type="PROSITE" id="PS00523">
    <property type="entry name" value="SULFATASE_1"/>
    <property type="match status" value="1"/>
</dbReference>
<sequence length="448" mass="50422">MKALQLLFVFVATGVPLQVANASDRPNVILIMADDLGYGDVGCFGCKDIKTPNLDRLASQGVRLTSNYSNSSVCSPTRLALLTGRYFQRLGLEWAVWYQAPNEGLPPQESSLASMLKQAGYTTALAGKWHLGYEKGWRPNQHGFDYFFGCLGGNVNYFKHYDKTNTHDLFLDEKPLHTKGYVTDLTADYAIKFLEQMKEKPFFLYVAFNAPHFPFQGPEDEDREFSWHEGTRQDQYVPMVESLDRAVGRIVDAIDSNALRDETLIVFTSDNGGEKLARNQPLRGKKGTLWEGGIRVPAIARWPGKIPAGTETDAPVQTIDWSATILALAGAKAPSNRPLDGVNLMPLLSGKEELANRPLFFRRALDPHRGNVKPQRAVRLGRWKYLDTPAGDQYLFDLNKDVSEQTNLIEQDPKRAAKMASLLDQWEADVDPPLYDQRQQARKNRKNR</sequence>
<dbReference type="RefSeq" id="WP_145457521.1">
    <property type="nucleotide sequence ID" value="NZ_CP036317.1"/>
</dbReference>
<dbReference type="Gene3D" id="3.30.1120.10">
    <property type="match status" value="1"/>
</dbReference>
<evidence type="ECO:0000259" key="5">
    <source>
        <dbReference type="Pfam" id="PF00884"/>
    </source>
</evidence>
<name>A0A518FT77_9PLAN</name>
<proteinExistence type="inferred from homology"/>
<dbReference type="Proteomes" id="UP000320839">
    <property type="component" value="Chromosome"/>
</dbReference>
<keyword evidence="4" id="KW-0106">Calcium</keyword>
<dbReference type="GO" id="GO:0004065">
    <property type="term" value="F:arylsulfatase activity"/>
    <property type="evidence" value="ECO:0007669"/>
    <property type="project" value="UniProtKB-EC"/>
</dbReference>
<protein>
    <submittedName>
        <fullName evidence="6">Arylsulfatase</fullName>
        <ecNumber evidence="6">3.1.6.1</ecNumber>
    </submittedName>
</protein>
<evidence type="ECO:0000313" key="7">
    <source>
        <dbReference type="Proteomes" id="UP000320839"/>
    </source>
</evidence>
<evidence type="ECO:0000256" key="1">
    <source>
        <dbReference type="ARBA" id="ARBA00008779"/>
    </source>
</evidence>
<accession>A0A518FT77</accession>
<dbReference type="AlphaFoldDB" id="A0A518FT77"/>
<keyword evidence="3 6" id="KW-0378">Hydrolase</keyword>
<dbReference type="PROSITE" id="PS00149">
    <property type="entry name" value="SULFATASE_2"/>
    <property type="match status" value="1"/>
</dbReference>
<evidence type="ECO:0000256" key="3">
    <source>
        <dbReference type="ARBA" id="ARBA00022801"/>
    </source>
</evidence>
<dbReference type="PANTHER" id="PTHR42693">
    <property type="entry name" value="ARYLSULFATASE FAMILY MEMBER"/>
    <property type="match status" value="1"/>
</dbReference>
<dbReference type="GO" id="GO:0046872">
    <property type="term" value="F:metal ion binding"/>
    <property type="evidence" value="ECO:0007669"/>
    <property type="project" value="UniProtKB-KW"/>
</dbReference>
<feature type="domain" description="Sulfatase N-terminal" evidence="5">
    <location>
        <begin position="26"/>
        <end position="331"/>
    </location>
</feature>
<dbReference type="InterPro" id="IPR024607">
    <property type="entry name" value="Sulfatase_CS"/>
</dbReference>
<evidence type="ECO:0000256" key="2">
    <source>
        <dbReference type="ARBA" id="ARBA00022723"/>
    </source>
</evidence>
<reference evidence="6 7" key="1">
    <citation type="submission" date="2019-02" db="EMBL/GenBank/DDBJ databases">
        <title>Deep-cultivation of Planctomycetes and their phenomic and genomic characterization uncovers novel biology.</title>
        <authorList>
            <person name="Wiegand S."/>
            <person name="Jogler M."/>
            <person name="Boedeker C."/>
            <person name="Pinto D."/>
            <person name="Vollmers J."/>
            <person name="Rivas-Marin E."/>
            <person name="Kohn T."/>
            <person name="Peeters S.H."/>
            <person name="Heuer A."/>
            <person name="Rast P."/>
            <person name="Oberbeckmann S."/>
            <person name="Bunk B."/>
            <person name="Jeske O."/>
            <person name="Meyerdierks A."/>
            <person name="Storesund J.E."/>
            <person name="Kallscheuer N."/>
            <person name="Luecker S."/>
            <person name="Lage O.M."/>
            <person name="Pohl T."/>
            <person name="Merkel B.J."/>
            <person name="Hornburger P."/>
            <person name="Mueller R.-W."/>
            <person name="Bruemmer F."/>
            <person name="Labrenz M."/>
            <person name="Spormann A.M."/>
            <person name="Op den Camp H."/>
            <person name="Overmann J."/>
            <person name="Amann R."/>
            <person name="Jetten M.S.M."/>
            <person name="Mascher T."/>
            <person name="Medema M.H."/>
            <person name="Devos D.P."/>
            <person name="Kaster A.-K."/>
            <person name="Ovreas L."/>
            <person name="Rohde M."/>
            <person name="Galperin M.Y."/>
            <person name="Jogler C."/>
        </authorList>
    </citation>
    <scope>NUCLEOTIDE SEQUENCE [LARGE SCALE GENOMIC DNA]</scope>
    <source>
        <strain evidence="6 7">Pan153</strain>
    </source>
</reference>
<keyword evidence="2" id="KW-0479">Metal-binding</keyword>
<dbReference type="InterPro" id="IPR000917">
    <property type="entry name" value="Sulfatase_N"/>
</dbReference>
<dbReference type="CDD" id="cd16144">
    <property type="entry name" value="ARS_like"/>
    <property type="match status" value="1"/>
</dbReference>
<organism evidence="6 7">
    <name type="scientific">Gimesia panareensis</name>
    <dbReference type="NCBI Taxonomy" id="2527978"/>
    <lineage>
        <taxon>Bacteria</taxon>
        <taxon>Pseudomonadati</taxon>
        <taxon>Planctomycetota</taxon>
        <taxon>Planctomycetia</taxon>
        <taxon>Planctomycetales</taxon>
        <taxon>Planctomycetaceae</taxon>
        <taxon>Gimesia</taxon>
    </lineage>
</organism>
<dbReference type="Gene3D" id="3.40.720.10">
    <property type="entry name" value="Alkaline Phosphatase, subunit A"/>
    <property type="match status" value="1"/>
</dbReference>
<evidence type="ECO:0000256" key="4">
    <source>
        <dbReference type="ARBA" id="ARBA00022837"/>
    </source>
</evidence>
<dbReference type="PANTHER" id="PTHR42693:SF53">
    <property type="entry name" value="ENDO-4-O-SULFATASE"/>
    <property type="match status" value="1"/>
</dbReference>
<comment type="similarity">
    <text evidence="1">Belongs to the sulfatase family.</text>
</comment>
<evidence type="ECO:0000313" key="6">
    <source>
        <dbReference type="EMBL" id="QDV19530.1"/>
    </source>
</evidence>
<gene>
    <name evidence="6" type="primary">atsA_37</name>
    <name evidence="6" type="ORF">Pan153_41960</name>
</gene>
<dbReference type="OrthoDB" id="9783154at2"/>
<dbReference type="InterPro" id="IPR050738">
    <property type="entry name" value="Sulfatase"/>
</dbReference>
<dbReference type="SUPFAM" id="SSF53649">
    <property type="entry name" value="Alkaline phosphatase-like"/>
    <property type="match status" value="1"/>
</dbReference>
<dbReference type="Pfam" id="PF00884">
    <property type="entry name" value="Sulfatase"/>
    <property type="match status" value="1"/>
</dbReference>